<dbReference type="Gene3D" id="1.10.560.10">
    <property type="entry name" value="GroEL-like equatorial domain"/>
    <property type="match status" value="1"/>
</dbReference>
<dbReference type="Pfam" id="PF00118">
    <property type="entry name" value="Cpn60_TCP1"/>
    <property type="match status" value="1"/>
</dbReference>
<dbReference type="PANTHER" id="PTHR45633">
    <property type="entry name" value="60 KDA HEAT SHOCK PROTEIN, MITOCHONDRIAL"/>
    <property type="match status" value="1"/>
</dbReference>
<keyword evidence="2" id="KW-0143">Chaperone</keyword>
<dbReference type="GO" id="GO:0042026">
    <property type="term" value="P:protein refolding"/>
    <property type="evidence" value="ECO:0007669"/>
    <property type="project" value="InterPro"/>
</dbReference>
<dbReference type="EMBL" id="HBUF01424642">
    <property type="protein sequence ID" value="CAG6741256.1"/>
    <property type="molecule type" value="Transcribed_RNA"/>
</dbReference>
<dbReference type="SUPFAM" id="SSF48592">
    <property type="entry name" value="GroEL equatorial domain-like"/>
    <property type="match status" value="1"/>
</dbReference>
<evidence type="ECO:0000256" key="2">
    <source>
        <dbReference type="ARBA" id="ARBA00023186"/>
    </source>
</evidence>
<dbReference type="InterPro" id="IPR002423">
    <property type="entry name" value="Cpn60/GroEL/TCP-1"/>
</dbReference>
<sequence length="158" mass="16893">MKEKKARVEDALNATRAAVEEGVVAGGGVALIRAANKIINLKGDNEDQNVGIKVAIRAMESPLRQIVINAGEEASVIANNVKIGKGNYGYNASSEKYGDLINMGILDPTKVTRSALQYASSIAGLMITTECMITELPKEDKLNLNSHTGMNNNLSNMM</sequence>
<name>A0A8D8Z7E4_9HEMI</name>
<evidence type="ECO:0000313" key="3">
    <source>
        <dbReference type="EMBL" id="CAG6741256.1"/>
    </source>
</evidence>
<dbReference type="InterPro" id="IPR018370">
    <property type="entry name" value="Chaperonin_Cpn60_CS"/>
</dbReference>
<protein>
    <submittedName>
        <fullName evidence="3">60 kDa chaperonin</fullName>
    </submittedName>
</protein>
<accession>A0A8D8Z7E4</accession>
<dbReference type="GO" id="GO:0140662">
    <property type="term" value="F:ATP-dependent protein folding chaperone"/>
    <property type="evidence" value="ECO:0007669"/>
    <property type="project" value="InterPro"/>
</dbReference>
<dbReference type="PROSITE" id="PS00296">
    <property type="entry name" value="CHAPERONINS_CPN60"/>
    <property type="match status" value="1"/>
</dbReference>
<proteinExistence type="inferred from homology"/>
<evidence type="ECO:0000256" key="1">
    <source>
        <dbReference type="ARBA" id="ARBA00006607"/>
    </source>
</evidence>
<comment type="similarity">
    <text evidence="1">Belongs to the chaperonin (HSP60) family.</text>
</comment>
<dbReference type="InterPro" id="IPR001844">
    <property type="entry name" value="Cpn60/GroEL"/>
</dbReference>
<organism evidence="3">
    <name type="scientific">Cacopsylla melanoneura</name>
    <dbReference type="NCBI Taxonomy" id="428564"/>
    <lineage>
        <taxon>Eukaryota</taxon>
        <taxon>Metazoa</taxon>
        <taxon>Ecdysozoa</taxon>
        <taxon>Arthropoda</taxon>
        <taxon>Hexapoda</taxon>
        <taxon>Insecta</taxon>
        <taxon>Pterygota</taxon>
        <taxon>Neoptera</taxon>
        <taxon>Paraneoptera</taxon>
        <taxon>Hemiptera</taxon>
        <taxon>Sternorrhyncha</taxon>
        <taxon>Psylloidea</taxon>
        <taxon>Psyllidae</taxon>
        <taxon>Psyllinae</taxon>
        <taxon>Cacopsylla</taxon>
    </lineage>
</organism>
<dbReference type="InterPro" id="IPR027413">
    <property type="entry name" value="GROEL-like_equatorial_sf"/>
</dbReference>
<reference evidence="3" key="1">
    <citation type="submission" date="2021-05" db="EMBL/GenBank/DDBJ databases">
        <authorList>
            <person name="Alioto T."/>
            <person name="Alioto T."/>
            <person name="Gomez Garrido J."/>
        </authorList>
    </citation>
    <scope>NUCLEOTIDE SEQUENCE</scope>
</reference>
<dbReference type="AlphaFoldDB" id="A0A8D8Z7E4"/>
<dbReference type="GO" id="GO:0005524">
    <property type="term" value="F:ATP binding"/>
    <property type="evidence" value="ECO:0007669"/>
    <property type="project" value="InterPro"/>
</dbReference>